<feature type="transmembrane region" description="Helical" evidence="2">
    <location>
        <begin position="1413"/>
        <end position="1435"/>
    </location>
</feature>
<dbReference type="PANTHER" id="PTHR22605">
    <property type="entry name" value="RZ-TYPE DOMAIN-CONTAINING PROTEIN"/>
    <property type="match status" value="1"/>
</dbReference>
<keyword evidence="2" id="KW-1133">Transmembrane helix</keyword>
<keyword evidence="1" id="KW-0175">Coiled coil</keyword>
<evidence type="ECO:0000313" key="3">
    <source>
        <dbReference type="EMBL" id="ETO20432.1"/>
    </source>
</evidence>
<accession>X6N549</accession>
<evidence type="ECO:0000256" key="1">
    <source>
        <dbReference type="SAM" id="Coils"/>
    </source>
</evidence>
<evidence type="ECO:0000313" key="4">
    <source>
        <dbReference type="Proteomes" id="UP000023152"/>
    </source>
</evidence>
<dbReference type="GO" id="GO:0016887">
    <property type="term" value="F:ATP hydrolysis activity"/>
    <property type="evidence" value="ECO:0007669"/>
    <property type="project" value="InterPro"/>
</dbReference>
<dbReference type="InterPro" id="IPR031248">
    <property type="entry name" value="RNF213"/>
</dbReference>
<organism evidence="3 4">
    <name type="scientific">Reticulomyxa filosa</name>
    <dbReference type="NCBI Taxonomy" id="46433"/>
    <lineage>
        <taxon>Eukaryota</taxon>
        <taxon>Sar</taxon>
        <taxon>Rhizaria</taxon>
        <taxon>Retaria</taxon>
        <taxon>Foraminifera</taxon>
        <taxon>Monothalamids</taxon>
        <taxon>Reticulomyxidae</taxon>
        <taxon>Reticulomyxa</taxon>
    </lineage>
</organism>
<feature type="coiled-coil region" evidence="1">
    <location>
        <begin position="504"/>
        <end position="531"/>
    </location>
</feature>
<keyword evidence="2" id="KW-0812">Transmembrane</keyword>
<name>X6N549_RETFI</name>
<dbReference type="PANTHER" id="PTHR22605:SF16">
    <property type="entry name" value="E3 UBIQUITIN-PROTEIN LIGASE RNF213"/>
    <property type="match status" value="1"/>
</dbReference>
<keyword evidence="4" id="KW-1185">Reference proteome</keyword>
<evidence type="ECO:0000256" key="2">
    <source>
        <dbReference type="SAM" id="Phobius"/>
    </source>
</evidence>
<gene>
    <name evidence="3" type="ORF">RFI_16783</name>
</gene>
<protein>
    <submittedName>
        <fullName evidence="3">Uncharacterized protein</fullName>
    </submittedName>
</protein>
<feature type="transmembrane region" description="Helical" evidence="2">
    <location>
        <begin position="1338"/>
        <end position="1355"/>
    </location>
</feature>
<proteinExistence type="predicted"/>
<comment type="caution">
    <text evidence="3">The sequence shown here is derived from an EMBL/GenBank/DDBJ whole genome shotgun (WGS) entry which is preliminary data.</text>
</comment>
<reference evidence="3 4" key="1">
    <citation type="journal article" date="2013" name="Curr. Biol.">
        <title>The Genome of the Foraminiferan Reticulomyxa filosa.</title>
        <authorList>
            <person name="Glockner G."/>
            <person name="Hulsmann N."/>
            <person name="Schleicher M."/>
            <person name="Noegel A.A."/>
            <person name="Eichinger L."/>
            <person name="Gallinger C."/>
            <person name="Pawlowski J."/>
            <person name="Sierra R."/>
            <person name="Euteneuer U."/>
            <person name="Pillet L."/>
            <person name="Moustafa A."/>
            <person name="Platzer M."/>
            <person name="Groth M."/>
            <person name="Szafranski K."/>
            <person name="Schliwa M."/>
        </authorList>
    </citation>
    <scope>NUCLEOTIDE SEQUENCE [LARGE SCALE GENOMIC DNA]</scope>
</reference>
<keyword evidence="2" id="KW-0472">Membrane</keyword>
<sequence length="1562" mass="185594">MKQLSLEDKSIKDKIFDLTQQLLYYEQKGSGSEQSLEVWIQLFNCKVEHNVNEWNKQLTASLRTWFNSADLDGLLCNNCYHRKALWLLADSRWNLLPTACRNELEKCLESKAKYFQYQNKCWTDKDRSQLDQCIGKPPWNSTKWNWFLSLFLKYQDQKLVLLYTFTTVIPTFAIDSDEKKESQTVDQKYRLSSTQTDQLLDELKQCISYTRWKNILHNHQHIEILKQQWLSIQDTLVTLHDVIKVGKANFALCEFIKRDSNEKCIEELAGRLFDQQTWITTMEKFKNLKKWNDILGQLLAEKYLEKVPSDLENFYNFFRASRYEWISEMEITMEKEIRLLECFHDEWQVMIDRKDIQTFRTIWDICKEQFQTLQCLKIQFQSDQVNLNPELEIQLSRFIKCTPKQIIRRIMTAWRHLAKKAKLMHMQPTTLIPIHLQNKYFFSDELAYFPQDFFSWKYCVAAYNFALSLSNELYKTNADSITPTSAIDFIEVFENANLRWEEKTKNGNESLETLEAERKKLQQLQDMWKQLKLGVEVIQKYHEGKKDMSDEVEIEETNNAYKQCMEQFRDMIKYVHVLELIARNEQQIKEIATNHAFTNDKLFSFGLQRLKDCGNEHFYRLIEPLRIVNQTMQEKIWNVKFKETDALAKAILELIDHNKEWGKYMNECFKVNFHALIRVMTTGDEAVVIKKYDTFEKASRKGNWVLSGYNGIYISRSSSNKYEGLTLEFEGMQLTYEYIGHSIDQLKLGLMSAQQEKIVNIISQFEICKDLCAIRMDYWEKGGIGDRTSLTLQANAPIDLFYKKKKEWEEILNKWNNECIQLRHICPCLTYFTMNEAQQLINNLNCIIQHEKQHWNILASKYIVPFLQRLDYKFNDASAMLSEWADAHTDGIRSLQELGRIFSNVWIKSKNNETASYSSFSSSSFLQSLKTGRPNLVIVNNNNPLFSVLSLYESIGLIPRAEHILLCKEITTEEEVECLLLRALLYVKSNKSINVKVPLYCLVWPEKLEARTLAKVVKLFQKYIFDPSQSQQTQSYLFAVVSSDRDNELSQILKEFEWSVSGERVNPNFGTHDMYARELDLLTTKKADQKPFVRLYETWTIRQDIKALEQISKIQSVCIRFNSRDIDWENTAKTLWKYHPCQAHNVSKENSESIEKNMENLKYSKDNWIVYHIDVSSCVNKDINNFFFQLLYLQRIDTMNYSFHVNPNMIFFIEIPSKIDTFLDTPHNFFYILFFKMPFANETKLSLFNTGDKGQFSIKWMEEFFSGKLKSFFVYQFFFFFNKKNRQRNFVINIFKNLIQQIATTTPDIDVESKPKLNPTAINEFMRNHFSHLKSSSPWYYVMFFNFLFVQFRFWPNHNSFWITAFHFDLKRPSVSLHLPKIYALSLIMKMIPKWYTRSNFICVKSGNNQKKYCFFAFILFYFVVKLYIKIYIYIIDRKPGSISLLAATMEQLNDKRLKPLRQIDCPAIAWEQEVKNTWNDQQKKERIKFLFRAVNVPVEKRSEIQRLCDTNFKYYVLTYDNILKMLAILLKIRSNLPVCVLFHRYKPYNGKKKTYNCLLVV</sequence>
<dbReference type="GO" id="GO:0004842">
    <property type="term" value="F:ubiquitin-protein transferase activity"/>
    <property type="evidence" value="ECO:0007669"/>
    <property type="project" value="InterPro"/>
</dbReference>
<dbReference type="EMBL" id="ASPP01012610">
    <property type="protein sequence ID" value="ETO20432.1"/>
    <property type="molecule type" value="Genomic_DNA"/>
</dbReference>
<dbReference type="Proteomes" id="UP000023152">
    <property type="component" value="Unassembled WGS sequence"/>
</dbReference>